<dbReference type="Pfam" id="PF16107">
    <property type="entry name" value="DUF4825"/>
    <property type="match status" value="1"/>
</dbReference>
<dbReference type="PANTHER" id="PTHR34978:SF3">
    <property type="entry name" value="SLR0241 PROTEIN"/>
    <property type="match status" value="1"/>
</dbReference>
<feature type="domain" description="Peptidase M56" evidence="2">
    <location>
        <begin position="8"/>
        <end position="311"/>
    </location>
</feature>
<protein>
    <submittedName>
        <fullName evidence="4">DUF4825 domain-containing protein</fullName>
    </submittedName>
</protein>
<name>A0ABS6G966_9FIRM</name>
<evidence type="ECO:0000313" key="4">
    <source>
        <dbReference type="EMBL" id="MBU5677940.1"/>
    </source>
</evidence>
<feature type="transmembrane region" description="Helical" evidence="1">
    <location>
        <begin position="321"/>
        <end position="343"/>
    </location>
</feature>
<evidence type="ECO:0000313" key="5">
    <source>
        <dbReference type="Proteomes" id="UP000779508"/>
    </source>
</evidence>
<dbReference type="EMBL" id="JAHLQK010000006">
    <property type="protein sequence ID" value="MBU5677940.1"/>
    <property type="molecule type" value="Genomic_DNA"/>
</dbReference>
<evidence type="ECO:0000259" key="3">
    <source>
        <dbReference type="Pfam" id="PF16107"/>
    </source>
</evidence>
<accession>A0ABS6G966</accession>
<dbReference type="CDD" id="cd07341">
    <property type="entry name" value="M56_BlaR1_MecR1_like"/>
    <property type="match status" value="1"/>
</dbReference>
<organism evidence="4 5">
    <name type="scientific">Alkaliphilus flagellatus</name>
    <dbReference type="NCBI Taxonomy" id="2841507"/>
    <lineage>
        <taxon>Bacteria</taxon>
        <taxon>Bacillati</taxon>
        <taxon>Bacillota</taxon>
        <taxon>Clostridia</taxon>
        <taxon>Peptostreptococcales</taxon>
        <taxon>Natronincolaceae</taxon>
        <taxon>Alkaliphilus</taxon>
    </lineage>
</organism>
<feature type="transmembrane region" description="Helical" evidence="1">
    <location>
        <begin position="6"/>
        <end position="25"/>
    </location>
</feature>
<evidence type="ECO:0000259" key="2">
    <source>
        <dbReference type="Pfam" id="PF05569"/>
    </source>
</evidence>
<feature type="transmembrane region" description="Helical" evidence="1">
    <location>
        <begin position="124"/>
        <end position="147"/>
    </location>
</feature>
<feature type="domain" description="DUF4825" evidence="3">
    <location>
        <begin position="372"/>
        <end position="467"/>
    </location>
</feature>
<reference evidence="4 5" key="1">
    <citation type="submission" date="2021-06" db="EMBL/GenBank/DDBJ databases">
        <authorList>
            <person name="Sun Q."/>
            <person name="Li D."/>
        </authorList>
    </citation>
    <scope>NUCLEOTIDE SEQUENCE [LARGE SCALE GENOMIC DNA]</scope>
    <source>
        <strain evidence="4 5">MSJ-5</strain>
    </source>
</reference>
<proteinExistence type="predicted"/>
<dbReference type="InterPro" id="IPR032250">
    <property type="entry name" value="DUF4825"/>
</dbReference>
<dbReference type="RefSeq" id="WP_216419067.1">
    <property type="nucleotide sequence ID" value="NZ_JAHLQK010000006.1"/>
</dbReference>
<dbReference type="Proteomes" id="UP000779508">
    <property type="component" value="Unassembled WGS sequence"/>
</dbReference>
<dbReference type="Pfam" id="PF05569">
    <property type="entry name" value="Peptidase_M56"/>
    <property type="match status" value="1"/>
</dbReference>
<dbReference type="InterPro" id="IPR008756">
    <property type="entry name" value="Peptidase_M56"/>
</dbReference>
<keyword evidence="5" id="KW-1185">Reference proteome</keyword>
<comment type="caution">
    <text evidence="4">The sequence shown here is derived from an EMBL/GenBank/DDBJ whole genome shotgun (WGS) entry which is preliminary data.</text>
</comment>
<keyword evidence="1" id="KW-1133">Transmembrane helix</keyword>
<keyword evidence="1" id="KW-0812">Transmembrane</keyword>
<gene>
    <name evidence="4" type="ORF">KQI88_16095</name>
</gene>
<keyword evidence="1" id="KW-0472">Membrane</keyword>
<dbReference type="InterPro" id="IPR052173">
    <property type="entry name" value="Beta-lactam_resp_regulator"/>
</dbReference>
<sequence>MNETIKLILSLSLSGSILAGLIFAIKPFIKHKLSKSIQYYIWIVVLLRLVLPFSFENSIMNKVFYNNQTSVVISSQGEYDEEPSTSQNISNVSSLFNIKEDVVNRIYGDDVDHSRFSRDLFNKYIFYIWLLGAILVVLVNLTSYIRFTKKIKLTNKLATDEENRVLNDLLDGRHNVILSRNVWAPTPMLIGILRPAIIIPDISFDENQLRYILLHELTHFKRFDIEIKWLTMLVTSLHWFNPFMYFIKKEINHACELACDEAVIKNLNSLEKQAYGDTLISIVSKKKYSAGILQATMSEDKSILKERLISIMKYSKKSKTIIITSVILFVGIISSSIILGAGVGTSKEKAESELYTQNAQKKSAYNLAEISRYKTPYIGDNSKVYAIVNHLPVPDNYFDQKYISMRTSEKPYNLTIYYEAGSDIEYKGEWPVTKPDSAIELNSEKNALVLFSMIDNLDEVTFAYRISQSSGELDFSKYDTTFTFKRATFEEKYGDLSAFAKNLDLFKNVLTEKISIMSE</sequence>
<evidence type="ECO:0000256" key="1">
    <source>
        <dbReference type="SAM" id="Phobius"/>
    </source>
</evidence>
<dbReference type="PANTHER" id="PTHR34978">
    <property type="entry name" value="POSSIBLE SENSOR-TRANSDUCER PROTEIN BLAR"/>
    <property type="match status" value="1"/>
</dbReference>